<dbReference type="Proteomes" id="UP000234891">
    <property type="component" value="Unassembled WGS sequence"/>
</dbReference>
<name>A0A2N5PAM7_MEDGN</name>
<evidence type="ECO:0000313" key="1">
    <source>
        <dbReference type="EMBL" id="PLT72039.1"/>
    </source>
</evidence>
<evidence type="ECO:0000313" key="4">
    <source>
        <dbReference type="Proteomes" id="UP000235093"/>
    </source>
</evidence>
<sequence>MFETLMFLEKQLEGQSVIQDADTVLADILEDVDFEITGIAADLLKIHQNSKDRESVETCFEILTGWTIPDYLKKCIATILEQKNKAVSNAKECLLYQGMHFIPVGKKEEKGEERYLPVKKISNDEKEIDRLQKVQKQTGFDVFLCLENYRLYFIRNRDVFVYLPNGRRRMYADKYSVGRESAK</sequence>
<dbReference type="EMBL" id="NIHT01000025">
    <property type="protein sequence ID" value="PLT72186.1"/>
    <property type="molecule type" value="Genomic_DNA"/>
</dbReference>
<evidence type="ECO:0000313" key="2">
    <source>
        <dbReference type="EMBL" id="PLT72186.1"/>
    </source>
</evidence>
<reference evidence="3 4" key="1">
    <citation type="journal article" date="2017" name="Genome Med.">
        <title>A novel Ruminococcus gnavus clade enriched in inflammatory bowel disease patients.</title>
        <authorList>
            <person name="Hall A.B."/>
            <person name="Yassour M."/>
            <person name="Sauk J."/>
            <person name="Garner A."/>
            <person name="Jiang X."/>
            <person name="Arthur T."/>
            <person name="Lagoudas G.K."/>
            <person name="Vatanen T."/>
            <person name="Fornelos N."/>
            <person name="Wilson R."/>
            <person name="Bertha M."/>
            <person name="Cohen M."/>
            <person name="Garber J."/>
            <person name="Khalili H."/>
            <person name="Gevers D."/>
            <person name="Ananthakrishnan A.N."/>
            <person name="Kugathasan S."/>
            <person name="Lander E.S."/>
            <person name="Blainey P."/>
            <person name="Vlamakis H."/>
            <person name="Xavier R.J."/>
            <person name="Huttenhower C."/>
        </authorList>
    </citation>
    <scope>NUCLEOTIDE SEQUENCE [LARGE SCALE GENOMIC DNA]</scope>
    <source>
        <strain evidence="1 3">RJX1124</strain>
        <strain evidence="2 4">RJX1125</strain>
    </source>
</reference>
<dbReference type="AlphaFoldDB" id="A0A2N5PAM7"/>
<gene>
    <name evidence="2" type="ORF">CDL23_13615</name>
    <name evidence="1" type="ORF">CDL26_10150</name>
</gene>
<proteinExistence type="predicted"/>
<organism evidence="2 4">
    <name type="scientific">Mediterraneibacter gnavus</name>
    <name type="common">Ruminococcus gnavus</name>
    <dbReference type="NCBI Taxonomy" id="33038"/>
    <lineage>
        <taxon>Bacteria</taxon>
        <taxon>Bacillati</taxon>
        <taxon>Bacillota</taxon>
        <taxon>Clostridia</taxon>
        <taxon>Lachnospirales</taxon>
        <taxon>Lachnospiraceae</taxon>
        <taxon>Mediterraneibacter</taxon>
    </lineage>
</organism>
<dbReference type="EMBL" id="NIHS01000016">
    <property type="protein sequence ID" value="PLT72039.1"/>
    <property type="molecule type" value="Genomic_DNA"/>
</dbReference>
<comment type="caution">
    <text evidence="2">The sequence shown here is derived from an EMBL/GenBank/DDBJ whole genome shotgun (WGS) entry which is preliminary data.</text>
</comment>
<evidence type="ECO:0000313" key="3">
    <source>
        <dbReference type="Proteomes" id="UP000234891"/>
    </source>
</evidence>
<protein>
    <submittedName>
        <fullName evidence="2">Uncharacterized protein</fullName>
    </submittedName>
</protein>
<dbReference type="Proteomes" id="UP000235093">
    <property type="component" value="Unassembled WGS sequence"/>
</dbReference>
<accession>A0A2N5PAM7</accession>